<dbReference type="GO" id="GO:0005975">
    <property type="term" value="P:carbohydrate metabolic process"/>
    <property type="evidence" value="ECO:0007669"/>
    <property type="project" value="InterPro"/>
</dbReference>
<dbReference type="AlphaFoldDB" id="A0A2K3NJD8"/>
<dbReference type="Gene3D" id="2.60.40.1760">
    <property type="entry name" value="glycosyl hydrolase (family 31)"/>
    <property type="match status" value="2"/>
</dbReference>
<reference evidence="2 3" key="1">
    <citation type="journal article" date="2014" name="Am. J. Bot.">
        <title>Genome assembly and annotation for red clover (Trifolium pratense; Fabaceae).</title>
        <authorList>
            <person name="Istvanek J."/>
            <person name="Jaros M."/>
            <person name="Krenek A."/>
            <person name="Repkova J."/>
        </authorList>
    </citation>
    <scope>NUCLEOTIDE SEQUENCE [LARGE SCALE GENOMIC DNA]</scope>
    <source>
        <strain evidence="3">cv. Tatra</strain>
        <tissue evidence="2">Young leaves</tissue>
    </source>
</reference>
<dbReference type="EMBL" id="ASHM01022254">
    <property type="protein sequence ID" value="PNY03133.1"/>
    <property type="molecule type" value="Genomic_DNA"/>
</dbReference>
<dbReference type="ExpressionAtlas" id="A0A2K3NJD8">
    <property type="expression patterns" value="baseline"/>
</dbReference>
<comment type="caution">
    <text evidence="2">The sequence shown here is derived from an EMBL/GenBank/DDBJ whole genome shotgun (WGS) entry which is preliminary data.</text>
</comment>
<protein>
    <submittedName>
        <fullName evidence="2">Alpha-D-xylosidase</fullName>
    </submittedName>
</protein>
<name>A0A2K3NJD8_TRIPR</name>
<dbReference type="InterPro" id="IPR011013">
    <property type="entry name" value="Gal_mutarotase_sf_dom"/>
</dbReference>
<dbReference type="PANTHER" id="PTHR22762:SF127">
    <property type="entry name" value="ALPHA-XYLOSIDASE 1-RELATED"/>
    <property type="match status" value="1"/>
</dbReference>
<feature type="chain" id="PRO_5014345716" evidence="1">
    <location>
        <begin position="33"/>
        <end position="219"/>
    </location>
</feature>
<dbReference type="GO" id="GO:0030246">
    <property type="term" value="F:carbohydrate binding"/>
    <property type="evidence" value="ECO:0007669"/>
    <property type="project" value="InterPro"/>
</dbReference>
<dbReference type="CDD" id="cd14752">
    <property type="entry name" value="GH31_N"/>
    <property type="match status" value="1"/>
</dbReference>
<dbReference type="Proteomes" id="UP000236291">
    <property type="component" value="Unassembled WGS sequence"/>
</dbReference>
<dbReference type="SUPFAM" id="SSF74650">
    <property type="entry name" value="Galactose mutarotase-like"/>
    <property type="match status" value="1"/>
</dbReference>
<accession>A0A2K3NJD8</accession>
<reference evidence="2 3" key="2">
    <citation type="journal article" date="2017" name="Front. Plant Sci.">
        <title>Gene Classification and Mining of Molecular Markers Useful in Red Clover (Trifolium pratense) Breeding.</title>
        <authorList>
            <person name="Istvanek J."/>
            <person name="Dluhosova J."/>
            <person name="Dluhos P."/>
            <person name="Patkova L."/>
            <person name="Nedelnik J."/>
            <person name="Repkova J."/>
        </authorList>
    </citation>
    <scope>NUCLEOTIDE SEQUENCE [LARGE SCALE GENOMIC DNA]</scope>
    <source>
        <strain evidence="3">cv. Tatra</strain>
        <tissue evidence="2">Young leaves</tissue>
    </source>
</reference>
<proteinExistence type="predicted"/>
<evidence type="ECO:0000256" key="1">
    <source>
        <dbReference type="SAM" id="SignalP"/>
    </source>
</evidence>
<evidence type="ECO:0000313" key="2">
    <source>
        <dbReference type="EMBL" id="PNY03133.1"/>
    </source>
</evidence>
<evidence type="ECO:0000313" key="3">
    <source>
        <dbReference type="Proteomes" id="UP000236291"/>
    </source>
</evidence>
<keyword evidence="1" id="KW-0732">Signal</keyword>
<dbReference type="STRING" id="57577.A0A2K3NJD8"/>
<organism evidence="2 3">
    <name type="scientific">Trifolium pratense</name>
    <name type="common">Red clover</name>
    <dbReference type="NCBI Taxonomy" id="57577"/>
    <lineage>
        <taxon>Eukaryota</taxon>
        <taxon>Viridiplantae</taxon>
        <taxon>Streptophyta</taxon>
        <taxon>Embryophyta</taxon>
        <taxon>Tracheophyta</taxon>
        <taxon>Spermatophyta</taxon>
        <taxon>Magnoliopsida</taxon>
        <taxon>eudicotyledons</taxon>
        <taxon>Gunneridae</taxon>
        <taxon>Pentapetalae</taxon>
        <taxon>rosids</taxon>
        <taxon>fabids</taxon>
        <taxon>Fabales</taxon>
        <taxon>Fabaceae</taxon>
        <taxon>Papilionoideae</taxon>
        <taxon>50 kb inversion clade</taxon>
        <taxon>NPAAA clade</taxon>
        <taxon>Hologalegina</taxon>
        <taxon>IRL clade</taxon>
        <taxon>Trifolieae</taxon>
        <taxon>Trifolium</taxon>
    </lineage>
</organism>
<gene>
    <name evidence="2" type="ORF">L195_g026456</name>
</gene>
<sequence>MVYPHSLTFLCLSSLLLTLVLFPSEITSSSNATKIGQGYRLISIEETSDGALIGFLQLNQKSKIYGPDIPLLRFYAKHETDNRLRVHITDANKQRWEVPYNLIPREQPPPLTQTIGKFRKNPIDQASEYSAINLNADLYGSHPMYMDLRNNGGEAYAHAVLLLNSNGMDVFYRGNSLTYKVIGGVLDFYFFSGPTPLNVVDQYTSLIGRPAPMPYWAFD</sequence>
<dbReference type="GO" id="GO:0004553">
    <property type="term" value="F:hydrolase activity, hydrolyzing O-glycosyl compounds"/>
    <property type="evidence" value="ECO:0007669"/>
    <property type="project" value="TreeGrafter"/>
</dbReference>
<dbReference type="PANTHER" id="PTHR22762">
    <property type="entry name" value="ALPHA-GLUCOSIDASE"/>
    <property type="match status" value="1"/>
</dbReference>
<feature type="signal peptide" evidence="1">
    <location>
        <begin position="1"/>
        <end position="32"/>
    </location>
</feature>